<keyword evidence="1" id="KW-0812">Transmembrane</keyword>
<evidence type="ECO:0000256" key="1">
    <source>
        <dbReference type="SAM" id="Phobius"/>
    </source>
</evidence>
<name>A0A521G063_9BACT</name>
<evidence type="ECO:0000259" key="2">
    <source>
        <dbReference type="Pfam" id="PF20703"/>
    </source>
</evidence>
<dbReference type="AlphaFoldDB" id="A0A521G063"/>
<dbReference type="InterPro" id="IPR027417">
    <property type="entry name" value="P-loop_NTPase"/>
</dbReference>
<protein>
    <recommendedName>
        <fullName evidence="2">Novel STAND NTPase 1 domain-containing protein</fullName>
    </recommendedName>
</protein>
<feature type="transmembrane region" description="Helical" evidence="1">
    <location>
        <begin position="477"/>
        <end position="497"/>
    </location>
</feature>
<proteinExistence type="predicted"/>
<comment type="caution">
    <text evidence="3">The sequence shown here is derived from an EMBL/GenBank/DDBJ whole genome shotgun (WGS) entry which is preliminary data.</text>
</comment>
<evidence type="ECO:0000313" key="4">
    <source>
        <dbReference type="Proteomes" id="UP000316238"/>
    </source>
</evidence>
<dbReference type="EMBL" id="NQJD01000033">
    <property type="protein sequence ID" value="TAA74251.1"/>
    <property type="molecule type" value="Genomic_DNA"/>
</dbReference>
<feature type="domain" description="Novel STAND NTPase 1" evidence="2">
    <location>
        <begin position="6"/>
        <end position="350"/>
    </location>
</feature>
<dbReference type="Proteomes" id="UP000316238">
    <property type="component" value="Unassembled WGS sequence"/>
</dbReference>
<evidence type="ECO:0000313" key="3">
    <source>
        <dbReference type="EMBL" id="TAA74251.1"/>
    </source>
</evidence>
<keyword evidence="1" id="KW-0472">Membrane</keyword>
<gene>
    <name evidence="3" type="ORF">CDV28_1332</name>
</gene>
<sequence length="553" mass="61400">MNASNPYIGPRSFTRKERAFFFGREREARDLLSLVISERLVLFYAQSGAGKTSLINTCLVPGLEENNRAALPVGRVSGGLPAGVEAVDNIFAFSLMLQLDQGSTAPAELAHLRLSSFLRNLVSADGRTYRYEPLADEAQSQSDSGDAPVCVLIVDQFEEILTAHPGRWQDRAAFFRQLNQAMQDDPKLSVLLALREDYVAALEPYAPLMADRMRARFYMERMGRKAALAAISKPATQTQQGRPFAPGAAELLVDNLSLIRTSRSKEARPGEHIEPVQLQVVCYQLWEKTAQAAEITAEQVAGAGDIDHALADFYELALADALRTVKVSELELRHWFDHQLITPAGTRGTVFQGDESTAGMDNRAVRLLEDRFLLRAESRSGAAWYELVHDRFVGPILQANRAWMDKQGPLLRDAQIWRDSNRTDRSVLYTGEKLAKVLAEVGDIALLEPVVTQFLEHSKGRQAYLDERAAANRRVRIWFWVAVTVAVATVLSSLLALRATYRAKEALTQLKQAVSQLNQAESLQTGMALNAKAEAAESKGSKLYAHLYSPFMH</sequence>
<dbReference type="SUPFAM" id="SSF52540">
    <property type="entry name" value="P-loop containing nucleoside triphosphate hydrolases"/>
    <property type="match status" value="1"/>
</dbReference>
<dbReference type="InterPro" id="IPR049052">
    <property type="entry name" value="nSTAND1"/>
</dbReference>
<keyword evidence="4" id="KW-1185">Reference proteome</keyword>
<organism evidence="3 4">
    <name type="scientific">Candidatus Electronema aureum</name>
    <dbReference type="NCBI Taxonomy" id="2005002"/>
    <lineage>
        <taxon>Bacteria</taxon>
        <taxon>Pseudomonadati</taxon>
        <taxon>Thermodesulfobacteriota</taxon>
        <taxon>Desulfobulbia</taxon>
        <taxon>Desulfobulbales</taxon>
        <taxon>Desulfobulbaceae</taxon>
        <taxon>Candidatus Electronema</taxon>
    </lineage>
</organism>
<keyword evidence="1" id="KW-1133">Transmembrane helix</keyword>
<accession>A0A521G063</accession>
<dbReference type="Gene3D" id="3.40.50.300">
    <property type="entry name" value="P-loop containing nucleotide triphosphate hydrolases"/>
    <property type="match status" value="1"/>
</dbReference>
<dbReference type="Pfam" id="PF20703">
    <property type="entry name" value="nSTAND1"/>
    <property type="match status" value="1"/>
</dbReference>
<reference evidence="3" key="1">
    <citation type="submission" date="2017-07" db="EMBL/GenBank/DDBJ databases">
        <title>The cable genome - Insights into the physiology and evolution of filamentous bacteria capable of sulfide oxidation via long distance electron transfer.</title>
        <authorList>
            <person name="Thorup C."/>
            <person name="Bjerg J.T."/>
            <person name="Schreiber L."/>
            <person name="Nielsen L.P."/>
            <person name="Kjeldsen K.U."/>
            <person name="Boesen T."/>
            <person name="Boggild A."/>
            <person name="Meysman F."/>
            <person name="Geelhoed J."/>
            <person name="Schramm A."/>
        </authorList>
    </citation>
    <scope>NUCLEOTIDE SEQUENCE [LARGE SCALE GENOMIC DNA]</scope>
    <source>
        <strain evidence="3">GS</strain>
    </source>
</reference>